<dbReference type="Proteomes" id="UP000027265">
    <property type="component" value="Unassembled WGS sequence"/>
</dbReference>
<evidence type="ECO:0000313" key="2">
    <source>
        <dbReference type="EMBL" id="KDQ59563.1"/>
    </source>
</evidence>
<feature type="compositionally biased region" description="Pro residues" evidence="1">
    <location>
        <begin position="132"/>
        <end position="143"/>
    </location>
</feature>
<keyword evidence="3" id="KW-1185">Reference proteome</keyword>
<sequence length="185" mass="20972">MKTLDFPGLRQPSELDIMFHRTDAKGIHKAFEPNRRPDILLVSTLSAHRANLTTIKNNDLLFTTKELLRECAPKNPSGNFTWNDCLSAQEFNRRIASARPPPPPKYDFDLKEIDPQEMQPLWKRKAAESPGPANPRLPTPRRVPPSDRCATYGAEMLSRGVYTTHAINLVIIGQRKPLLHNLSDI</sequence>
<organism evidence="2 3">
    <name type="scientific">Jaapia argillacea MUCL 33604</name>
    <dbReference type="NCBI Taxonomy" id="933084"/>
    <lineage>
        <taxon>Eukaryota</taxon>
        <taxon>Fungi</taxon>
        <taxon>Dikarya</taxon>
        <taxon>Basidiomycota</taxon>
        <taxon>Agaricomycotina</taxon>
        <taxon>Agaricomycetes</taxon>
        <taxon>Agaricomycetidae</taxon>
        <taxon>Jaapiales</taxon>
        <taxon>Jaapiaceae</taxon>
        <taxon>Jaapia</taxon>
    </lineage>
</organism>
<dbReference type="OrthoDB" id="5569250at2759"/>
<dbReference type="AlphaFoldDB" id="A0A067PXL1"/>
<evidence type="ECO:0000313" key="3">
    <source>
        <dbReference type="Proteomes" id="UP000027265"/>
    </source>
</evidence>
<accession>A0A067PXL1</accession>
<feature type="region of interest" description="Disordered" evidence="1">
    <location>
        <begin position="123"/>
        <end position="148"/>
    </location>
</feature>
<dbReference type="InParanoid" id="A0A067PXL1"/>
<dbReference type="EMBL" id="KL197715">
    <property type="protein sequence ID" value="KDQ59563.1"/>
    <property type="molecule type" value="Genomic_DNA"/>
</dbReference>
<dbReference type="HOGENOM" id="CLU_1461520_0_0_1"/>
<gene>
    <name evidence="2" type="ORF">JAAARDRAFT_625416</name>
</gene>
<proteinExistence type="predicted"/>
<name>A0A067PXL1_9AGAM</name>
<reference evidence="3" key="1">
    <citation type="journal article" date="2014" name="Proc. Natl. Acad. Sci. U.S.A.">
        <title>Extensive sampling of basidiomycete genomes demonstrates inadequacy of the white-rot/brown-rot paradigm for wood decay fungi.</title>
        <authorList>
            <person name="Riley R."/>
            <person name="Salamov A.A."/>
            <person name="Brown D.W."/>
            <person name="Nagy L.G."/>
            <person name="Floudas D."/>
            <person name="Held B.W."/>
            <person name="Levasseur A."/>
            <person name="Lombard V."/>
            <person name="Morin E."/>
            <person name="Otillar R."/>
            <person name="Lindquist E.A."/>
            <person name="Sun H."/>
            <person name="LaButti K.M."/>
            <person name="Schmutz J."/>
            <person name="Jabbour D."/>
            <person name="Luo H."/>
            <person name="Baker S.E."/>
            <person name="Pisabarro A.G."/>
            <person name="Walton J.D."/>
            <person name="Blanchette R.A."/>
            <person name="Henrissat B."/>
            <person name="Martin F."/>
            <person name="Cullen D."/>
            <person name="Hibbett D.S."/>
            <person name="Grigoriev I.V."/>
        </authorList>
    </citation>
    <scope>NUCLEOTIDE SEQUENCE [LARGE SCALE GENOMIC DNA]</scope>
    <source>
        <strain evidence="3">MUCL 33604</strain>
    </source>
</reference>
<evidence type="ECO:0000256" key="1">
    <source>
        <dbReference type="SAM" id="MobiDB-lite"/>
    </source>
</evidence>
<protein>
    <submittedName>
        <fullName evidence="2">Uncharacterized protein</fullName>
    </submittedName>
</protein>